<dbReference type="Proteomes" id="UP000230842">
    <property type="component" value="Unassembled WGS sequence"/>
</dbReference>
<protein>
    <submittedName>
        <fullName evidence="2">Quercetin 2,3-dioxygenase</fullName>
    </submittedName>
</protein>
<dbReference type="OrthoDB" id="5243731at2"/>
<evidence type="ECO:0000259" key="1">
    <source>
        <dbReference type="Pfam" id="PF07883"/>
    </source>
</evidence>
<comment type="caution">
    <text evidence="2">The sequence shown here is derived from an EMBL/GenBank/DDBJ whole genome shotgun (WGS) entry which is preliminary data.</text>
</comment>
<dbReference type="EMBL" id="PGEZ01000003">
    <property type="protein sequence ID" value="PJJ48217.1"/>
    <property type="molecule type" value="Genomic_DNA"/>
</dbReference>
<evidence type="ECO:0000313" key="2">
    <source>
        <dbReference type="EMBL" id="PJJ48217.1"/>
    </source>
</evidence>
<gene>
    <name evidence="2" type="ORF">CLV56_3921</name>
</gene>
<proteinExistence type="predicted"/>
<keyword evidence="3" id="KW-1185">Reference proteome</keyword>
<dbReference type="InterPro" id="IPR014710">
    <property type="entry name" value="RmlC-like_jellyroll"/>
</dbReference>
<dbReference type="GO" id="GO:0051213">
    <property type="term" value="F:dioxygenase activity"/>
    <property type="evidence" value="ECO:0007669"/>
    <property type="project" value="UniProtKB-KW"/>
</dbReference>
<dbReference type="CDD" id="cd02215">
    <property type="entry name" value="cupin_QDO_N_C"/>
    <property type="match status" value="2"/>
</dbReference>
<dbReference type="InterPro" id="IPR053146">
    <property type="entry name" value="QDO-like"/>
</dbReference>
<sequence>MTTLDLESVHQMRPVVDTLPGEPVPYAITSGEGQRYEVDGQLWTVVARAADSGNAFDAAFVLGPRGASAPFHSLAEHQRSYVVFEGSVQVWLPGESRVLGTGDTIHVPPGVPVAYRMLSEMTKLLFWSAPGGALDALLEGESPVATHVYPAADVPPPSGRLIVPGGASVHDLPQVDARDGDDVALPGGVEPYFLRAGEGDRRMWPDAVNAFSARGRNTGGRYIAVTTIGARQPYIPRHFHSQHTENFFCLSGRIWLWVNGEQVLLTPGDYVHAPAGTIHSFALGGHATRMLGILTTDVFEPFFDRTGPATDDHVYTEGMIDPSVMMGRLQEISDLDVTMVGPPPETPAGL</sequence>
<dbReference type="InterPro" id="IPR013096">
    <property type="entry name" value="Cupin_2"/>
</dbReference>
<dbReference type="PANTHER" id="PTHR36440:SF1">
    <property type="entry name" value="PUTATIVE (AFU_ORTHOLOGUE AFUA_8G07350)-RELATED"/>
    <property type="match status" value="1"/>
</dbReference>
<dbReference type="AlphaFoldDB" id="A0A0B2B9T9"/>
<evidence type="ECO:0000313" key="3">
    <source>
        <dbReference type="Proteomes" id="UP000230842"/>
    </source>
</evidence>
<dbReference type="InterPro" id="IPR011051">
    <property type="entry name" value="RmlC_Cupin_sf"/>
</dbReference>
<keyword evidence="2" id="KW-0223">Dioxygenase</keyword>
<accession>A0A0B2B9T9</accession>
<feature type="domain" description="Cupin type-2" evidence="1">
    <location>
        <begin position="62"/>
        <end position="120"/>
    </location>
</feature>
<feature type="domain" description="Cupin type-2" evidence="1">
    <location>
        <begin position="230"/>
        <end position="285"/>
    </location>
</feature>
<dbReference type="RefSeq" id="WP_039355909.1">
    <property type="nucleotide sequence ID" value="NZ_PGEZ01000003.1"/>
</dbReference>
<keyword evidence="2" id="KW-0560">Oxidoreductase</keyword>
<name>A0A0B2B9T9_9ACTN</name>
<dbReference type="Pfam" id="PF07883">
    <property type="entry name" value="Cupin_2"/>
    <property type="match status" value="2"/>
</dbReference>
<organism evidence="2 3">
    <name type="scientific">Mumia flava</name>
    <dbReference type="NCBI Taxonomy" id="1348852"/>
    <lineage>
        <taxon>Bacteria</taxon>
        <taxon>Bacillati</taxon>
        <taxon>Actinomycetota</taxon>
        <taxon>Actinomycetes</taxon>
        <taxon>Propionibacteriales</taxon>
        <taxon>Nocardioidaceae</taxon>
        <taxon>Mumia</taxon>
    </lineage>
</organism>
<dbReference type="PANTHER" id="PTHR36440">
    <property type="entry name" value="PUTATIVE (AFU_ORTHOLOGUE AFUA_8G07350)-RELATED"/>
    <property type="match status" value="1"/>
</dbReference>
<reference evidence="2 3" key="1">
    <citation type="submission" date="2017-11" db="EMBL/GenBank/DDBJ databases">
        <title>Genomic Encyclopedia of Archaeal and Bacterial Type Strains, Phase II (KMG-II): From Individual Species to Whole Genera.</title>
        <authorList>
            <person name="Goeker M."/>
        </authorList>
    </citation>
    <scope>NUCLEOTIDE SEQUENCE [LARGE SCALE GENOMIC DNA]</scope>
    <source>
        <strain evidence="2 3">DSM 27763</strain>
    </source>
</reference>
<dbReference type="SUPFAM" id="SSF51182">
    <property type="entry name" value="RmlC-like cupins"/>
    <property type="match status" value="1"/>
</dbReference>
<dbReference type="Gene3D" id="2.60.120.10">
    <property type="entry name" value="Jelly Rolls"/>
    <property type="match status" value="2"/>
</dbReference>